<feature type="compositionally biased region" description="Basic and acidic residues" evidence="6">
    <location>
        <begin position="165"/>
        <end position="178"/>
    </location>
</feature>
<evidence type="ECO:0000259" key="8">
    <source>
        <dbReference type="Pfam" id="PF08281"/>
    </source>
</evidence>
<evidence type="ECO:0000313" key="10">
    <source>
        <dbReference type="Proteomes" id="UP000297853"/>
    </source>
</evidence>
<dbReference type="Pfam" id="PF04542">
    <property type="entry name" value="Sigma70_r2"/>
    <property type="match status" value="1"/>
</dbReference>
<feature type="domain" description="RNA polymerase sigma factor 70 region 4 type 2" evidence="8">
    <location>
        <begin position="101"/>
        <end position="152"/>
    </location>
</feature>
<dbReference type="Proteomes" id="UP000297853">
    <property type="component" value="Unassembled WGS sequence"/>
</dbReference>
<keyword evidence="4" id="KW-0238">DNA-binding</keyword>
<keyword evidence="10" id="KW-1185">Reference proteome</keyword>
<evidence type="ECO:0000256" key="5">
    <source>
        <dbReference type="ARBA" id="ARBA00023163"/>
    </source>
</evidence>
<dbReference type="InterPro" id="IPR014284">
    <property type="entry name" value="RNA_pol_sigma-70_dom"/>
</dbReference>
<evidence type="ECO:0000259" key="7">
    <source>
        <dbReference type="Pfam" id="PF04542"/>
    </source>
</evidence>
<dbReference type="InterPro" id="IPR013324">
    <property type="entry name" value="RNA_pol_sigma_r3/r4-like"/>
</dbReference>
<dbReference type="InterPro" id="IPR039425">
    <property type="entry name" value="RNA_pol_sigma-70-like"/>
</dbReference>
<feature type="region of interest" description="Disordered" evidence="6">
    <location>
        <begin position="152"/>
        <end position="178"/>
    </location>
</feature>
<comment type="similarity">
    <text evidence="1">Belongs to the sigma-70 factor family. ECF subfamily.</text>
</comment>
<dbReference type="Gene3D" id="1.10.1740.10">
    <property type="match status" value="1"/>
</dbReference>
<dbReference type="InterPro" id="IPR036388">
    <property type="entry name" value="WH-like_DNA-bd_sf"/>
</dbReference>
<keyword evidence="2" id="KW-0805">Transcription regulation</keyword>
<evidence type="ECO:0000313" key="9">
    <source>
        <dbReference type="EMBL" id="TFD02744.1"/>
    </source>
</evidence>
<dbReference type="SUPFAM" id="SSF88659">
    <property type="entry name" value="Sigma3 and sigma4 domains of RNA polymerase sigma factors"/>
    <property type="match status" value="1"/>
</dbReference>
<dbReference type="InterPro" id="IPR007627">
    <property type="entry name" value="RNA_pol_sigma70_r2"/>
</dbReference>
<keyword evidence="5" id="KW-0804">Transcription</keyword>
<evidence type="ECO:0000256" key="1">
    <source>
        <dbReference type="ARBA" id="ARBA00010641"/>
    </source>
</evidence>
<evidence type="ECO:0000256" key="2">
    <source>
        <dbReference type="ARBA" id="ARBA00023015"/>
    </source>
</evidence>
<dbReference type="CDD" id="cd06171">
    <property type="entry name" value="Sigma70_r4"/>
    <property type="match status" value="1"/>
</dbReference>
<dbReference type="InterPro" id="IPR013249">
    <property type="entry name" value="RNA_pol_sigma70_r4_t2"/>
</dbReference>
<dbReference type="EMBL" id="SOGQ01000021">
    <property type="protein sequence ID" value="TFD02744.1"/>
    <property type="molecule type" value="Genomic_DNA"/>
</dbReference>
<name>A0ABY2JCP3_9MICO</name>
<accession>A0ABY2JCP3</accession>
<dbReference type="Pfam" id="PF08281">
    <property type="entry name" value="Sigma70_r4_2"/>
    <property type="match status" value="1"/>
</dbReference>
<gene>
    <name evidence="9" type="ORF">E3T28_04955</name>
</gene>
<feature type="domain" description="RNA polymerase sigma-70 region 2" evidence="7">
    <location>
        <begin position="1"/>
        <end position="65"/>
    </location>
</feature>
<reference evidence="9 10" key="1">
    <citation type="submission" date="2019-03" db="EMBL/GenBank/DDBJ databases">
        <title>Genomics of glacier-inhabiting Cryobacterium strains.</title>
        <authorList>
            <person name="Liu Q."/>
            <person name="Xin Y.-H."/>
        </authorList>
    </citation>
    <scope>NUCLEOTIDE SEQUENCE [LARGE SCALE GENOMIC DNA]</scope>
    <source>
        <strain evidence="9 10">TMT1-23-1</strain>
    </source>
</reference>
<evidence type="ECO:0000256" key="6">
    <source>
        <dbReference type="SAM" id="MobiDB-lite"/>
    </source>
</evidence>
<protein>
    <submittedName>
        <fullName evidence="9">Sigma-70 family RNA polymerase sigma factor</fullName>
    </submittedName>
</protein>
<dbReference type="Gene3D" id="1.10.10.10">
    <property type="entry name" value="Winged helix-like DNA-binding domain superfamily/Winged helix DNA-binding domain"/>
    <property type="match status" value="1"/>
</dbReference>
<organism evidence="9 10">
    <name type="scientific">Cryobacterium sinapicolor</name>
    <dbReference type="NCBI Taxonomy" id="1259236"/>
    <lineage>
        <taxon>Bacteria</taxon>
        <taxon>Bacillati</taxon>
        <taxon>Actinomycetota</taxon>
        <taxon>Actinomycetes</taxon>
        <taxon>Micrococcales</taxon>
        <taxon>Microbacteriaceae</taxon>
        <taxon>Cryobacterium</taxon>
    </lineage>
</organism>
<dbReference type="PANTHER" id="PTHR43133">
    <property type="entry name" value="RNA POLYMERASE ECF-TYPE SIGMA FACTO"/>
    <property type="match status" value="1"/>
</dbReference>
<sequence>MYDRYARAVFRYAAGRVGHGHADDIMSETFLVAFDKRDSFDITVGDARPWLFGIATTLMRKHSRVEAKAWKGLVADGAAAVPVDAIDAIGSRIDAEVAVKAIAVALRKMPTRDRDALLLYAWADLDYEGVAQALGIPVGTVRSRLNRARRTLRAASHRGPTPELEVEHGRSDVAAETA</sequence>
<dbReference type="InterPro" id="IPR013325">
    <property type="entry name" value="RNA_pol_sigma_r2"/>
</dbReference>
<proteinExistence type="inferred from homology"/>
<dbReference type="SUPFAM" id="SSF88946">
    <property type="entry name" value="Sigma2 domain of RNA polymerase sigma factors"/>
    <property type="match status" value="1"/>
</dbReference>
<dbReference type="NCBIfam" id="TIGR02937">
    <property type="entry name" value="sigma70-ECF"/>
    <property type="match status" value="1"/>
</dbReference>
<keyword evidence="3" id="KW-0731">Sigma factor</keyword>
<comment type="caution">
    <text evidence="9">The sequence shown here is derived from an EMBL/GenBank/DDBJ whole genome shotgun (WGS) entry which is preliminary data.</text>
</comment>
<evidence type="ECO:0000256" key="3">
    <source>
        <dbReference type="ARBA" id="ARBA00023082"/>
    </source>
</evidence>
<evidence type="ECO:0000256" key="4">
    <source>
        <dbReference type="ARBA" id="ARBA00023125"/>
    </source>
</evidence>
<dbReference type="PANTHER" id="PTHR43133:SF8">
    <property type="entry name" value="RNA POLYMERASE SIGMA FACTOR HI_1459-RELATED"/>
    <property type="match status" value="1"/>
</dbReference>